<sequence>GSKMSRGKWAVASLSVTSALLLLSIVTDIANVVIPKPSEISYYGRTRLGRYRDTDIDEDGASWEFRSDDGTFPGVRAWYDNWAHASRGKGGKGWGGDDDDEQRRRRRSMADHSHAHDAYVSSIVESMSASTLGHINDMKRRYESVGALPDFYARGIGWIWDRLNMVLTVVASGDFDSNDHANVDDGTLHLHVGPAAIFVVDTIGRINCGGGGGDSWIDFQPPLTMWVRANGMSTGGEAEIFAGTAMPHKLESLPSRCTWRYDFVPRNAGIYSIHVKVLNFNGFVDSLSHKCPTRNVTTRNDMFDSQTINKQNEGELEVLEAMNYDYVKELAAIGNYSHHRGVRGFKMYHLLDACCEACKRARNCKMFSIPGALHFDECELYFDSIHDDVDFLDRDSGYYLGRDRKYSYARQDPGDFPRRRLVISSDELKKPWPIKMQPMMGSPPLDRTPREATYFIGCGWSSMMSFESPCHYPSDDLVFGSGQKLHFTMNRGKKASAMPIRYDFSPSLRACRLNDENLDISNGRWVRYPYPDDSVCRSAAIDTHDAEFKISKLQYFGNQNPICWHRDDLTRIGNKCAEQGCKFIVKHRWVTDLKRDANWFGWWKPYSCDYREFGDEDVQECVDRKKISKIELRGASISKMIDSYMSQKLQNINMSTETNNIAILDTLKLSHLLWKKGIHEHQKDLYSFPNVTADSGQEYYFMTGLYYTSEREPHIQVDRSLLYSMIAHKVLTTKGYKMINAFDVTAAFAFDTDGQADGLHIGGPPIKAIVTKFFHHLCHDVLLQNKARPSKTPAQR</sequence>
<dbReference type="EMBL" id="JALLPB020000289">
    <property type="protein sequence ID" value="KAL3810977.1"/>
    <property type="molecule type" value="Genomic_DNA"/>
</dbReference>
<evidence type="ECO:0000256" key="1">
    <source>
        <dbReference type="SAM" id="MobiDB-lite"/>
    </source>
</evidence>
<evidence type="ECO:0000313" key="4">
    <source>
        <dbReference type="Proteomes" id="UP001530377"/>
    </source>
</evidence>
<evidence type="ECO:0000256" key="2">
    <source>
        <dbReference type="SAM" id="SignalP"/>
    </source>
</evidence>
<evidence type="ECO:0008006" key="5">
    <source>
        <dbReference type="Google" id="ProtNLM"/>
    </source>
</evidence>
<dbReference type="AlphaFoldDB" id="A0ABD3RD86"/>
<feature type="chain" id="PRO_5044820581" description="Apple domain-containing protein" evidence="2">
    <location>
        <begin position="20"/>
        <end position="796"/>
    </location>
</feature>
<protein>
    <recommendedName>
        <fullName evidence="5">Apple domain-containing protein</fullName>
    </recommendedName>
</protein>
<reference evidence="3 4" key="1">
    <citation type="submission" date="2024-10" db="EMBL/GenBank/DDBJ databases">
        <title>Updated reference genomes for cyclostephanoid diatoms.</title>
        <authorList>
            <person name="Roberts W.R."/>
            <person name="Alverson A.J."/>
        </authorList>
    </citation>
    <scope>NUCLEOTIDE SEQUENCE [LARGE SCALE GENOMIC DNA]</scope>
    <source>
        <strain evidence="3 4">AJA228-03</strain>
    </source>
</reference>
<feature type="region of interest" description="Disordered" evidence="1">
    <location>
        <begin position="88"/>
        <end position="114"/>
    </location>
</feature>
<accession>A0ABD3RD86</accession>
<keyword evidence="4" id="KW-1185">Reference proteome</keyword>
<keyword evidence="2" id="KW-0732">Signal</keyword>
<comment type="caution">
    <text evidence="3">The sequence shown here is derived from an EMBL/GenBank/DDBJ whole genome shotgun (WGS) entry which is preliminary data.</text>
</comment>
<organism evidence="3 4">
    <name type="scientific">Cyclostephanos tholiformis</name>
    <dbReference type="NCBI Taxonomy" id="382380"/>
    <lineage>
        <taxon>Eukaryota</taxon>
        <taxon>Sar</taxon>
        <taxon>Stramenopiles</taxon>
        <taxon>Ochrophyta</taxon>
        <taxon>Bacillariophyta</taxon>
        <taxon>Coscinodiscophyceae</taxon>
        <taxon>Thalassiosirophycidae</taxon>
        <taxon>Stephanodiscales</taxon>
        <taxon>Stephanodiscaceae</taxon>
        <taxon>Cyclostephanos</taxon>
    </lineage>
</organism>
<dbReference type="Proteomes" id="UP001530377">
    <property type="component" value="Unassembled WGS sequence"/>
</dbReference>
<proteinExistence type="predicted"/>
<gene>
    <name evidence="3" type="ORF">ACHAXA_008563</name>
</gene>
<name>A0ABD3RD86_9STRA</name>
<feature type="non-terminal residue" evidence="3">
    <location>
        <position position="1"/>
    </location>
</feature>
<feature type="signal peptide" evidence="2">
    <location>
        <begin position="1"/>
        <end position="19"/>
    </location>
</feature>
<evidence type="ECO:0000313" key="3">
    <source>
        <dbReference type="EMBL" id="KAL3810977.1"/>
    </source>
</evidence>